<dbReference type="InterPro" id="IPR036138">
    <property type="entry name" value="PBP_dimer_sf"/>
</dbReference>
<sequence>MLKAENIVSTHQYRTAGVVIWVLISLLLGRYFQIQILEYERYSSKSNTNRIRKVTKNAPRGLILDRHGEILVDNFPIYVLTAIPGEMKNRDMQFKMISDYIESDSATLASNYYKYYRGQFIPTRLAKDLNFEQISRLEENKLDLQGIYFDQIPERYFPSLVKAPHLFGYVNEVDRDIRKSLINEELYELGDLVGWAGLEKQYEIFLMGNRGIYFYEVDVFGREVGSAIELNPKKPDPGQNIQTTLDLDLQVFVEEQMMDRKGIVLVGHPESGEILSAVSSPDYSPDLFTGITTESEWTEIQKDPDRPLLNRYIQGTYPPASIVKMIMEAILLDQTDFDVNMTRHCSGSYQFGDRIFGCWLAEGHGDVNMTQAMAVSCDIYFYKTIRNCDIDQVYDMFVSFGFGKKTGIDIPNEVDGLVPNKKYMFNRYGRFEWSKGSLLNIAIGQGELLVTPIQVLNYVNLLATRGSSPVCHFVMTHNLPENVHPELPSNTWAQIISDMRSVITHDKGTGRKAQPEIKGMKIYGKTGTAENPHGDDHAWFIGWAEYLNEKYSLVILLENGGSGGSVAAPLAKIIFSQFEFGKNLAFK</sequence>
<dbReference type="GO" id="GO:0005886">
    <property type="term" value="C:plasma membrane"/>
    <property type="evidence" value="ECO:0007669"/>
    <property type="project" value="UniProtKB-SubCell"/>
</dbReference>
<keyword evidence="4" id="KW-0997">Cell inner membrane</keyword>
<evidence type="ECO:0000256" key="1">
    <source>
        <dbReference type="ARBA" id="ARBA00004167"/>
    </source>
</evidence>
<dbReference type="Pfam" id="PF00905">
    <property type="entry name" value="Transpeptidase"/>
    <property type="match status" value="1"/>
</dbReference>
<dbReference type="PANTHER" id="PTHR30627:SF2">
    <property type="entry name" value="PEPTIDOGLYCAN D,D-TRANSPEPTIDASE MRDA"/>
    <property type="match status" value="1"/>
</dbReference>
<evidence type="ECO:0000256" key="10">
    <source>
        <dbReference type="ARBA" id="ARBA00022989"/>
    </source>
</evidence>
<dbReference type="AlphaFoldDB" id="A0A381X1R0"/>
<evidence type="ECO:0000256" key="8">
    <source>
        <dbReference type="ARBA" id="ARBA00022960"/>
    </source>
</evidence>
<evidence type="ECO:0000259" key="14">
    <source>
        <dbReference type="Pfam" id="PF00905"/>
    </source>
</evidence>
<dbReference type="InterPro" id="IPR012338">
    <property type="entry name" value="Beta-lactam/transpept-like"/>
</dbReference>
<dbReference type="Pfam" id="PF03717">
    <property type="entry name" value="PBP_dimer"/>
    <property type="match status" value="1"/>
</dbReference>
<dbReference type="EMBL" id="UINC01013620">
    <property type="protein sequence ID" value="SVA58719.1"/>
    <property type="molecule type" value="Genomic_DNA"/>
</dbReference>
<dbReference type="SUPFAM" id="SSF56601">
    <property type="entry name" value="beta-lactamase/transpeptidase-like"/>
    <property type="match status" value="1"/>
</dbReference>
<dbReference type="Gene3D" id="3.90.1310.10">
    <property type="entry name" value="Penicillin-binding protein 2a (Domain 2)"/>
    <property type="match status" value="1"/>
</dbReference>
<gene>
    <name evidence="16" type="ORF">METZ01_LOCUS111573</name>
</gene>
<dbReference type="PANTHER" id="PTHR30627">
    <property type="entry name" value="PEPTIDOGLYCAN D,D-TRANSPEPTIDASE"/>
    <property type="match status" value="1"/>
</dbReference>
<evidence type="ECO:0000256" key="12">
    <source>
        <dbReference type="ARBA" id="ARBA00023316"/>
    </source>
</evidence>
<feature type="domain" description="Penicillin-binding protein transpeptidase" evidence="14">
    <location>
        <begin position="262"/>
        <end position="574"/>
    </location>
</feature>
<evidence type="ECO:0000256" key="11">
    <source>
        <dbReference type="ARBA" id="ARBA00023136"/>
    </source>
</evidence>
<evidence type="ECO:0000259" key="15">
    <source>
        <dbReference type="Pfam" id="PF03717"/>
    </source>
</evidence>
<reference evidence="16" key="1">
    <citation type="submission" date="2018-05" db="EMBL/GenBank/DDBJ databases">
        <authorList>
            <person name="Lanie J.A."/>
            <person name="Ng W.-L."/>
            <person name="Kazmierczak K.M."/>
            <person name="Andrzejewski T.M."/>
            <person name="Davidsen T.M."/>
            <person name="Wayne K.J."/>
            <person name="Tettelin H."/>
            <person name="Glass J.I."/>
            <person name="Rusch D."/>
            <person name="Podicherti R."/>
            <person name="Tsui H.-C.T."/>
            <person name="Winkler M.E."/>
        </authorList>
    </citation>
    <scope>NUCLEOTIDE SEQUENCE</scope>
</reference>
<dbReference type="Gene3D" id="3.40.710.10">
    <property type="entry name" value="DD-peptidase/beta-lactamase superfamily"/>
    <property type="match status" value="1"/>
</dbReference>
<proteinExistence type="predicted"/>
<evidence type="ECO:0008006" key="17">
    <source>
        <dbReference type="Google" id="ProtNLM"/>
    </source>
</evidence>
<keyword evidence="5" id="KW-0645">Protease</keyword>
<keyword evidence="8" id="KW-0133">Cell shape</keyword>
<evidence type="ECO:0000256" key="5">
    <source>
        <dbReference type="ARBA" id="ARBA00022670"/>
    </source>
</evidence>
<dbReference type="GO" id="GO:0008360">
    <property type="term" value="P:regulation of cell shape"/>
    <property type="evidence" value="ECO:0007669"/>
    <property type="project" value="UniProtKB-KW"/>
</dbReference>
<keyword evidence="6 13" id="KW-0812">Transmembrane</keyword>
<keyword evidence="9" id="KW-0573">Peptidoglycan synthesis</keyword>
<evidence type="ECO:0000256" key="3">
    <source>
        <dbReference type="ARBA" id="ARBA00022475"/>
    </source>
</evidence>
<evidence type="ECO:0000256" key="13">
    <source>
        <dbReference type="SAM" id="Phobius"/>
    </source>
</evidence>
<dbReference type="GO" id="GO:0008658">
    <property type="term" value="F:penicillin binding"/>
    <property type="evidence" value="ECO:0007669"/>
    <property type="project" value="InterPro"/>
</dbReference>
<comment type="subcellular location">
    <subcellularLocation>
        <location evidence="2">Cell membrane</location>
    </subcellularLocation>
    <subcellularLocation>
        <location evidence="1">Membrane</location>
        <topology evidence="1">Single-pass membrane protein</topology>
    </subcellularLocation>
</comment>
<evidence type="ECO:0000256" key="2">
    <source>
        <dbReference type="ARBA" id="ARBA00004236"/>
    </source>
</evidence>
<protein>
    <recommendedName>
        <fullName evidence="17">Penicillin-binding protein 2</fullName>
    </recommendedName>
</protein>
<dbReference type="GO" id="GO:0006508">
    <property type="term" value="P:proteolysis"/>
    <property type="evidence" value="ECO:0007669"/>
    <property type="project" value="UniProtKB-KW"/>
</dbReference>
<evidence type="ECO:0000256" key="7">
    <source>
        <dbReference type="ARBA" id="ARBA00022801"/>
    </source>
</evidence>
<keyword evidence="10 13" id="KW-1133">Transmembrane helix</keyword>
<feature type="domain" description="Penicillin-binding protein dimerisation" evidence="15">
    <location>
        <begin position="56"/>
        <end position="225"/>
    </location>
</feature>
<keyword evidence="11 13" id="KW-0472">Membrane</keyword>
<keyword evidence="7" id="KW-0378">Hydrolase</keyword>
<organism evidence="16">
    <name type="scientific">marine metagenome</name>
    <dbReference type="NCBI Taxonomy" id="408172"/>
    <lineage>
        <taxon>unclassified sequences</taxon>
        <taxon>metagenomes</taxon>
        <taxon>ecological metagenomes</taxon>
    </lineage>
</organism>
<dbReference type="SUPFAM" id="SSF56519">
    <property type="entry name" value="Penicillin binding protein dimerisation domain"/>
    <property type="match status" value="1"/>
</dbReference>
<dbReference type="GO" id="GO:0009002">
    <property type="term" value="F:serine-type D-Ala-D-Ala carboxypeptidase activity"/>
    <property type="evidence" value="ECO:0007669"/>
    <property type="project" value="InterPro"/>
</dbReference>
<keyword evidence="3" id="KW-1003">Cell membrane</keyword>
<dbReference type="GO" id="GO:0071555">
    <property type="term" value="P:cell wall organization"/>
    <property type="evidence" value="ECO:0007669"/>
    <property type="project" value="UniProtKB-KW"/>
</dbReference>
<dbReference type="InterPro" id="IPR050515">
    <property type="entry name" value="Beta-lactam/transpept"/>
</dbReference>
<dbReference type="InterPro" id="IPR017790">
    <property type="entry name" value="Penicillin-binding_protein_2"/>
</dbReference>
<dbReference type="InterPro" id="IPR005311">
    <property type="entry name" value="PBP_dimer"/>
</dbReference>
<evidence type="ECO:0000256" key="9">
    <source>
        <dbReference type="ARBA" id="ARBA00022984"/>
    </source>
</evidence>
<keyword evidence="12" id="KW-0961">Cell wall biogenesis/degradation</keyword>
<dbReference type="InterPro" id="IPR001460">
    <property type="entry name" value="PCN-bd_Tpept"/>
</dbReference>
<dbReference type="NCBIfam" id="TIGR03423">
    <property type="entry name" value="pbp2_mrdA"/>
    <property type="match status" value="1"/>
</dbReference>
<dbReference type="GO" id="GO:0009252">
    <property type="term" value="P:peptidoglycan biosynthetic process"/>
    <property type="evidence" value="ECO:0007669"/>
    <property type="project" value="UniProtKB-KW"/>
</dbReference>
<feature type="transmembrane region" description="Helical" evidence="13">
    <location>
        <begin position="12"/>
        <end position="32"/>
    </location>
</feature>
<evidence type="ECO:0000313" key="16">
    <source>
        <dbReference type="EMBL" id="SVA58719.1"/>
    </source>
</evidence>
<evidence type="ECO:0000256" key="4">
    <source>
        <dbReference type="ARBA" id="ARBA00022519"/>
    </source>
</evidence>
<accession>A0A381X1R0</accession>
<name>A0A381X1R0_9ZZZZ</name>
<dbReference type="GO" id="GO:0071972">
    <property type="term" value="F:peptidoglycan L,D-transpeptidase activity"/>
    <property type="evidence" value="ECO:0007669"/>
    <property type="project" value="TreeGrafter"/>
</dbReference>
<evidence type="ECO:0000256" key="6">
    <source>
        <dbReference type="ARBA" id="ARBA00022692"/>
    </source>
</evidence>